<evidence type="ECO:0000256" key="2">
    <source>
        <dbReference type="ARBA" id="ARBA00023274"/>
    </source>
</evidence>
<keyword evidence="1 3" id="KW-0689">Ribosomal protein</keyword>
<gene>
    <name evidence="5" type="ORF">COW99_04740</name>
</gene>
<evidence type="ECO:0000256" key="4">
    <source>
        <dbReference type="SAM" id="MobiDB-lite"/>
    </source>
</evidence>
<dbReference type="GO" id="GO:0006412">
    <property type="term" value="P:translation"/>
    <property type="evidence" value="ECO:0007669"/>
    <property type="project" value="InterPro"/>
</dbReference>
<dbReference type="EMBL" id="PCTA01000030">
    <property type="protein sequence ID" value="PIP61292.1"/>
    <property type="molecule type" value="Genomic_DNA"/>
</dbReference>
<dbReference type="NCBIfam" id="NF000612">
    <property type="entry name" value="PRK00019.1"/>
    <property type="match status" value="1"/>
</dbReference>
<dbReference type="SUPFAM" id="SSF143800">
    <property type="entry name" value="L28p-like"/>
    <property type="match status" value="1"/>
</dbReference>
<protein>
    <recommendedName>
        <fullName evidence="3">50S ribosomal protein L31</fullName>
    </recommendedName>
</protein>
<evidence type="ECO:0000256" key="3">
    <source>
        <dbReference type="RuleBase" id="RU000564"/>
    </source>
</evidence>
<dbReference type="Proteomes" id="UP000231246">
    <property type="component" value="Unassembled WGS sequence"/>
</dbReference>
<dbReference type="InterPro" id="IPR002150">
    <property type="entry name" value="Ribosomal_bL31"/>
</dbReference>
<comment type="similarity">
    <text evidence="3">Belongs to the bacterial ribosomal protein bL31 family.</text>
</comment>
<accession>A0A2H0BUE7</accession>
<sequence>MKKTIHPKWYPDAQVSCACGNAFKVGSILESIRVDICAKCHPFYTGELKYIDAMGRVDRFKKKRKQALGLKIKVEEKKQRDKEREEERRKAPKSLKDMLNAIK</sequence>
<name>A0A2H0BUE7_9BACT</name>
<dbReference type="Pfam" id="PF01197">
    <property type="entry name" value="Ribosomal_L31"/>
    <property type="match status" value="1"/>
</dbReference>
<keyword evidence="2 3" id="KW-0687">Ribonucleoprotein</keyword>
<dbReference type="GO" id="GO:0005840">
    <property type="term" value="C:ribosome"/>
    <property type="evidence" value="ECO:0007669"/>
    <property type="project" value="UniProtKB-KW"/>
</dbReference>
<feature type="region of interest" description="Disordered" evidence="4">
    <location>
        <begin position="77"/>
        <end position="103"/>
    </location>
</feature>
<dbReference type="GO" id="GO:0003735">
    <property type="term" value="F:structural constituent of ribosome"/>
    <property type="evidence" value="ECO:0007669"/>
    <property type="project" value="InterPro"/>
</dbReference>
<dbReference type="PANTHER" id="PTHR33280:SF1">
    <property type="entry name" value="LARGE RIBOSOMAL SUBUNIT PROTEIN BL31C"/>
    <property type="match status" value="1"/>
</dbReference>
<feature type="compositionally biased region" description="Basic and acidic residues" evidence="4">
    <location>
        <begin position="77"/>
        <end position="89"/>
    </location>
</feature>
<evidence type="ECO:0000313" key="5">
    <source>
        <dbReference type="EMBL" id="PIP61292.1"/>
    </source>
</evidence>
<dbReference type="PRINTS" id="PR01249">
    <property type="entry name" value="RIBOSOMALL31"/>
</dbReference>
<dbReference type="InterPro" id="IPR042105">
    <property type="entry name" value="Ribosomal_bL31_sf"/>
</dbReference>
<comment type="caution">
    <text evidence="5">The sequence shown here is derived from an EMBL/GenBank/DDBJ whole genome shotgun (WGS) entry which is preliminary data.</text>
</comment>
<dbReference type="GO" id="GO:1990904">
    <property type="term" value="C:ribonucleoprotein complex"/>
    <property type="evidence" value="ECO:0007669"/>
    <property type="project" value="UniProtKB-KW"/>
</dbReference>
<dbReference type="NCBIfam" id="TIGR00105">
    <property type="entry name" value="L31"/>
    <property type="match status" value="1"/>
</dbReference>
<dbReference type="PROSITE" id="PS01143">
    <property type="entry name" value="RIBOSOMAL_L31"/>
    <property type="match status" value="1"/>
</dbReference>
<proteinExistence type="inferred from homology"/>
<organism evidence="5 6">
    <name type="scientific">Candidatus Roizmanbacteria bacterium CG22_combo_CG10-13_8_21_14_all_38_20</name>
    <dbReference type="NCBI Taxonomy" id="1974862"/>
    <lineage>
        <taxon>Bacteria</taxon>
        <taxon>Candidatus Roizmaniibacteriota</taxon>
    </lineage>
</organism>
<dbReference type="InterPro" id="IPR034704">
    <property type="entry name" value="Ribosomal_bL28/bL31-like_sf"/>
</dbReference>
<evidence type="ECO:0000313" key="6">
    <source>
        <dbReference type="Proteomes" id="UP000231246"/>
    </source>
</evidence>
<reference evidence="5 6" key="1">
    <citation type="submission" date="2017-09" db="EMBL/GenBank/DDBJ databases">
        <title>Depth-based differentiation of microbial function through sediment-hosted aquifers and enrichment of novel symbionts in the deep terrestrial subsurface.</title>
        <authorList>
            <person name="Probst A.J."/>
            <person name="Ladd B."/>
            <person name="Jarett J.K."/>
            <person name="Geller-Mcgrath D.E."/>
            <person name="Sieber C.M."/>
            <person name="Emerson J.B."/>
            <person name="Anantharaman K."/>
            <person name="Thomas B.C."/>
            <person name="Malmstrom R."/>
            <person name="Stieglmeier M."/>
            <person name="Klingl A."/>
            <person name="Woyke T."/>
            <person name="Ryan C.M."/>
            <person name="Banfield J.F."/>
        </authorList>
    </citation>
    <scope>NUCLEOTIDE SEQUENCE [LARGE SCALE GENOMIC DNA]</scope>
    <source>
        <strain evidence="5">CG22_combo_CG10-13_8_21_14_all_38_20</strain>
    </source>
</reference>
<evidence type="ECO:0000256" key="1">
    <source>
        <dbReference type="ARBA" id="ARBA00022980"/>
    </source>
</evidence>
<dbReference type="PANTHER" id="PTHR33280">
    <property type="entry name" value="50S RIBOSOMAL PROTEIN L31, CHLOROPLASTIC"/>
    <property type="match status" value="1"/>
</dbReference>
<dbReference type="Gene3D" id="4.10.830.30">
    <property type="entry name" value="Ribosomal protein L31"/>
    <property type="match status" value="1"/>
</dbReference>
<dbReference type="AlphaFoldDB" id="A0A2H0BUE7"/>